<accession>A0A8H4QM41</accession>
<dbReference type="PROSITE" id="PS51088">
    <property type="entry name" value="TEA_2"/>
    <property type="match status" value="1"/>
</dbReference>
<dbReference type="Gene3D" id="6.10.20.40">
    <property type="entry name" value="TEA/ATTS domain"/>
    <property type="match status" value="1"/>
</dbReference>
<evidence type="ECO:0000259" key="4">
    <source>
        <dbReference type="PROSITE" id="PS51088"/>
    </source>
</evidence>
<dbReference type="Proteomes" id="UP000521872">
    <property type="component" value="Unassembled WGS sequence"/>
</dbReference>
<dbReference type="AlphaFoldDB" id="A0A8H4QM41"/>
<feature type="DNA-binding region" description="TEA" evidence="2">
    <location>
        <begin position="47"/>
        <end position="123"/>
    </location>
</feature>
<dbReference type="SMART" id="SM00426">
    <property type="entry name" value="TEA"/>
    <property type="match status" value="1"/>
</dbReference>
<name>A0A8H4QM41_9AGAR</name>
<evidence type="ECO:0000256" key="3">
    <source>
        <dbReference type="SAM" id="MobiDB-lite"/>
    </source>
</evidence>
<dbReference type="EMBL" id="JAACJL010000045">
    <property type="protein sequence ID" value="KAF4613652.1"/>
    <property type="molecule type" value="Genomic_DNA"/>
</dbReference>
<keyword evidence="6" id="KW-1185">Reference proteome</keyword>
<comment type="similarity">
    <text evidence="1">Belongs to the TEC1 family.</text>
</comment>
<evidence type="ECO:0000256" key="2">
    <source>
        <dbReference type="PROSITE-ProRule" id="PRU00505"/>
    </source>
</evidence>
<reference evidence="5 6" key="1">
    <citation type="submission" date="2019-12" db="EMBL/GenBank/DDBJ databases">
        <authorList>
            <person name="Floudas D."/>
            <person name="Bentzer J."/>
            <person name="Ahren D."/>
            <person name="Johansson T."/>
            <person name="Persson P."/>
            <person name="Tunlid A."/>
        </authorList>
    </citation>
    <scope>NUCLEOTIDE SEQUENCE [LARGE SCALE GENOMIC DNA]</scope>
    <source>
        <strain evidence="5 6">CBS 102.39</strain>
    </source>
</reference>
<feature type="domain" description="TEA" evidence="4">
    <location>
        <begin position="47"/>
        <end position="123"/>
    </location>
</feature>
<dbReference type="InterPro" id="IPR000818">
    <property type="entry name" value="TEA/ATTS_dom"/>
</dbReference>
<proteinExistence type="inferred from homology"/>
<dbReference type="OrthoDB" id="10006572at2759"/>
<dbReference type="GO" id="GO:0003700">
    <property type="term" value="F:DNA-binding transcription factor activity"/>
    <property type="evidence" value="ECO:0007669"/>
    <property type="project" value="InterPro"/>
</dbReference>
<evidence type="ECO:0000256" key="1">
    <source>
        <dbReference type="ARBA" id="ARBA00008421"/>
    </source>
</evidence>
<protein>
    <recommendedName>
        <fullName evidence="4">TEA domain-containing protein</fullName>
    </recommendedName>
</protein>
<evidence type="ECO:0000313" key="6">
    <source>
        <dbReference type="Proteomes" id="UP000521872"/>
    </source>
</evidence>
<organism evidence="5 6">
    <name type="scientific">Agrocybe pediades</name>
    <dbReference type="NCBI Taxonomy" id="84607"/>
    <lineage>
        <taxon>Eukaryota</taxon>
        <taxon>Fungi</taxon>
        <taxon>Dikarya</taxon>
        <taxon>Basidiomycota</taxon>
        <taxon>Agaricomycotina</taxon>
        <taxon>Agaricomycetes</taxon>
        <taxon>Agaricomycetidae</taxon>
        <taxon>Agaricales</taxon>
        <taxon>Agaricineae</taxon>
        <taxon>Strophariaceae</taxon>
        <taxon>Agrocybe</taxon>
    </lineage>
</organism>
<evidence type="ECO:0000313" key="5">
    <source>
        <dbReference type="EMBL" id="KAF4613652.1"/>
    </source>
</evidence>
<gene>
    <name evidence="5" type="ORF">D9613_007486</name>
</gene>
<feature type="region of interest" description="Disordered" evidence="3">
    <location>
        <begin position="131"/>
        <end position="159"/>
    </location>
</feature>
<sequence length="462" mass="50620">MASSSRQEYVCMSMTVDDLSYTPSEQERSRDAEQFAATGRRSWKTLKGKGEAVWPPALEAALLEALEKYHEENGGTKADRTSGRFPMRNRFVSDYIFETTGKQRSPKQVGSRLQQLRDTCKKEKILQLIANRNTPEPAITSPDCSPNNSPSPPPGPQKCLSFPIEKPLSIFVKISLQRALQPTPTPLVELVANGRQTIRLAPFASPPSNGSSYPAHTSSAVLPFLSKSVHLFSPCALLPESTVTVFSDNANSPLHTEYVALQYLSASAQISGHMYAAEIAPSFWGKLCSSQDVTQYTIVQALQVLPADPSNSSASTSSISVIYKFEPMQPMQMQRQPSPTPSLSPLIYPGSSPPASSNVDSFYYPPTSEPAQYQQEDWGYVPQNLQVACGTGSEFTTYDFAPAQPTSFSYPSEQYDLTTPSDAGVSNAYHPIPHLDPRSYGTQATQGYGHCQPFNPQFNAFL</sequence>
<dbReference type="InterPro" id="IPR038096">
    <property type="entry name" value="TEA/ATTS_sf"/>
</dbReference>
<comment type="caution">
    <text evidence="5">The sequence shown here is derived from an EMBL/GenBank/DDBJ whole genome shotgun (WGS) entry which is preliminary data.</text>
</comment>
<dbReference type="Pfam" id="PF01285">
    <property type="entry name" value="TEA"/>
    <property type="match status" value="1"/>
</dbReference>